<dbReference type="GO" id="GO:0005829">
    <property type="term" value="C:cytosol"/>
    <property type="evidence" value="ECO:0007669"/>
    <property type="project" value="TreeGrafter"/>
</dbReference>
<dbReference type="PROSITE" id="PS00815">
    <property type="entry name" value="AIPM_HOMOCIT_SYNTH_1"/>
    <property type="match status" value="1"/>
</dbReference>
<dbReference type="Pfam" id="PF00682">
    <property type="entry name" value="HMGL-like"/>
    <property type="match status" value="1"/>
</dbReference>
<feature type="binding site" evidence="12">
    <location>
        <position position="205"/>
    </location>
    <ligand>
        <name>Mn(2+)</name>
        <dbReference type="ChEBI" id="CHEBI:29035"/>
    </ligand>
</feature>
<gene>
    <name evidence="12" type="primary">leuA</name>
    <name evidence="14" type="ORF">SAMN05443551_0643</name>
</gene>
<dbReference type="RefSeq" id="WP_072776049.1">
    <property type="nucleotide sequence ID" value="NZ_FQXC01000001.1"/>
</dbReference>
<evidence type="ECO:0000256" key="9">
    <source>
        <dbReference type="ARBA" id="ARBA00023211"/>
    </source>
</evidence>
<feature type="binding site" evidence="12">
    <location>
        <position position="207"/>
    </location>
    <ligand>
        <name>Mn(2+)</name>
        <dbReference type="ChEBI" id="CHEBI:29035"/>
    </ligand>
</feature>
<dbReference type="Pfam" id="PF08502">
    <property type="entry name" value="LeuA_dimer"/>
    <property type="match status" value="1"/>
</dbReference>
<reference evidence="14 15" key="1">
    <citation type="submission" date="2016-11" db="EMBL/GenBank/DDBJ databases">
        <authorList>
            <person name="Jaros S."/>
            <person name="Januszkiewicz K."/>
            <person name="Wedrychowicz H."/>
        </authorList>
    </citation>
    <scope>NUCLEOTIDE SEQUENCE [LARGE SCALE GENOMIC DNA]</scope>
    <source>
        <strain evidence="14 15">DSM 29431</strain>
    </source>
</reference>
<dbReference type="SUPFAM" id="SSF110921">
    <property type="entry name" value="2-isopropylmalate synthase LeuA, allosteric (dimerisation) domain"/>
    <property type="match status" value="1"/>
</dbReference>
<dbReference type="PROSITE" id="PS50991">
    <property type="entry name" value="PYR_CT"/>
    <property type="match status" value="1"/>
</dbReference>
<comment type="catalytic activity">
    <reaction evidence="12">
        <text>3-methyl-2-oxobutanoate + acetyl-CoA + H2O = (2S)-2-isopropylmalate + CoA + H(+)</text>
        <dbReference type="Rhea" id="RHEA:21524"/>
        <dbReference type="ChEBI" id="CHEBI:1178"/>
        <dbReference type="ChEBI" id="CHEBI:11851"/>
        <dbReference type="ChEBI" id="CHEBI:15377"/>
        <dbReference type="ChEBI" id="CHEBI:15378"/>
        <dbReference type="ChEBI" id="CHEBI:57287"/>
        <dbReference type="ChEBI" id="CHEBI:57288"/>
        <dbReference type="EC" id="2.3.3.13"/>
    </reaction>
</comment>
<dbReference type="FunFam" id="1.10.238.260:FF:000001">
    <property type="entry name" value="2-isopropylmalate synthase"/>
    <property type="match status" value="1"/>
</dbReference>
<dbReference type="InterPro" id="IPR013709">
    <property type="entry name" value="2-isopropylmalate_synth_dimer"/>
</dbReference>
<evidence type="ECO:0000256" key="2">
    <source>
        <dbReference type="ARBA" id="ARBA00009396"/>
    </source>
</evidence>
<dbReference type="InterPro" id="IPR013785">
    <property type="entry name" value="Aldolase_TIM"/>
</dbReference>
<evidence type="ECO:0000256" key="7">
    <source>
        <dbReference type="ARBA" id="ARBA00022679"/>
    </source>
</evidence>
<dbReference type="GO" id="GO:0003852">
    <property type="term" value="F:2-isopropylmalate synthase activity"/>
    <property type="evidence" value="ECO:0007669"/>
    <property type="project" value="UniProtKB-UniRule"/>
</dbReference>
<dbReference type="UniPathway" id="UPA00048">
    <property type="reaction ID" value="UER00070"/>
</dbReference>
<dbReference type="PANTHER" id="PTHR10277">
    <property type="entry name" value="HOMOCITRATE SYNTHASE-RELATED"/>
    <property type="match status" value="1"/>
</dbReference>
<dbReference type="InterPro" id="IPR002034">
    <property type="entry name" value="AIPM/Hcit_synth_CS"/>
</dbReference>
<feature type="domain" description="Pyruvate carboxyltransferase" evidence="13">
    <location>
        <begin position="9"/>
        <end position="270"/>
    </location>
</feature>
<dbReference type="InterPro" id="IPR050073">
    <property type="entry name" value="2-IPM_HCS-like"/>
</dbReference>
<dbReference type="CDD" id="cd07940">
    <property type="entry name" value="DRE_TIM_IPMS"/>
    <property type="match status" value="1"/>
</dbReference>
<keyword evidence="12" id="KW-0963">Cytoplasm</keyword>
<organism evidence="14 15">
    <name type="scientific">Marivita hallyeonensis</name>
    <dbReference type="NCBI Taxonomy" id="996342"/>
    <lineage>
        <taxon>Bacteria</taxon>
        <taxon>Pseudomonadati</taxon>
        <taxon>Pseudomonadota</taxon>
        <taxon>Alphaproteobacteria</taxon>
        <taxon>Rhodobacterales</taxon>
        <taxon>Roseobacteraceae</taxon>
        <taxon>Marivita</taxon>
    </lineage>
</organism>
<dbReference type="Proteomes" id="UP000184221">
    <property type="component" value="Unassembled WGS sequence"/>
</dbReference>
<dbReference type="Pfam" id="PF22617">
    <property type="entry name" value="HCS_D2"/>
    <property type="match status" value="1"/>
</dbReference>
<dbReference type="FunFam" id="3.30.160.270:FF:000003">
    <property type="entry name" value="2-isopropylmalate synthase"/>
    <property type="match status" value="1"/>
</dbReference>
<dbReference type="SUPFAM" id="SSF51569">
    <property type="entry name" value="Aldolase"/>
    <property type="match status" value="1"/>
</dbReference>
<sequence>MTNSDKNRVVIFDTTLRDGEQSPGATMTHDEKLEIAELLDDMGVDIIEAGFPIASEGDFRAVSEIAERAKDAVICGLARAQLPDIDRCWEAVKHAKSPRIHTFIGTSPLHRAIPNLTQDEMAERIEQTVSHARNLCDNVQWSPMDATRTEWDYLCHVVEIAIKAGASTINIPDTVGYTAPRESADLIKRLIETVPGADDVVFATHCHNDLGMATANALAAVEGGARQIECTINGLGERAGNTALEEVVMALKVRNDIMPFHTGIDTTKIMHISRRVSTVSGFPVQFNKAIVGKNAFAHESGIHQDGMLKNAETFEIMRPEDVGIAGTSLPLGKHSGRAALRAKLKELGVDVGDNQLKDIFVRFKDLADRKKEVFDDDILALVSASSEGDDVLQLVNLHVTCGTGPAEATLEMEIDGKEQSATSEGDGPVDATFKAVRILHPNKARLQLYQVHAVTEGTDAQATVTVRLEEDGMIATGQSADTDTVVASAKAYINALNRLIVRRGKTGKDVKEISYRDLA</sequence>
<proteinExistence type="inferred from homology"/>
<dbReference type="PANTHER" id="PTHR10277:SF9">
    <property type="entry name" value="2-ISOPROPYLMALATE SYNTHASE 1, CHLOROPLASTIC-RELATED"/>
    <property type="match status" value="1"/>
</dbReference>
<dbReference type="InterPro" id="IPR005671">
    <property type="entry name" value="LeuA_bact_synth"/>
</dbReference>
<comment type="cofactor">
    <cofactor evidence="12">
        <name>Mn(2+)</name>
        <dbReference type="ChEBI" id="CHEBI:29035"/>
    </cofactor>
</comment>
<evidence type="ECO:0000256" key="3">
    <source>
        <dbReference type="ARBA" id="ARBA00012973"/>
    </source>
</evidence>
<keyword evidence="10 12" id="KW-0100">Branched-chain amino acid biosynthesis</keyword>
<evidence type="ECO:0000256" key="6">
    <source>
        <dbReference type="ARBA" id="ARBA00022605"/>
    </source>
</evidence>
<comment type="similarity">
    <text evidence="2 12">Belongs to the alpha-IPM synthase/homocitrate synthase family. LeuA type 1 subfamily.</text>
</comment>
<evidence type="ECO:0000256" key="12">
    <source>
        <dbReference type="HAMAP-Rule" id="MF_01025"/>
    </source>
</evidence>
<dbReference type="Gene3D" id="3.20.20.70">
    <property type="entry name" value="Aldolase class I"/>
    <property type="match status" value="1"/>
</dbReference>
<dbReference type="STRING" id="996342.SAMN05443551_0643"/>
<dbReference type="InterPro" id="IPR036230">
    <property type="entry name" value="LeuA_allosteric_dom_sf"/>
</dbReference>
<dbReference type="InterPro" id="IPR054691">
    <property type="entry name" value="LeuA/HCS_post-cat"/>
</dbReference>
<dbReference type="EC" id="2.3.3.13" evidence="3 12"/>
<dbReference type="Gene3D" id="1.10.238.260">
    <property type="match status" value="1"/>
</dbReference>
<keyword evidence="9 12" id="KW-0464">Manganese</keyword>
<feature type="region of interest" description="Regulatory domain" evidence="12">
    <location>
        <begin position="393"/>
        <end position="519"/>
    </location>
</feature>
<dbReference type="InterPro" id="IPR000891">
    <property type="entry name" value="PYR_CT"/>
</dbReference>
<comment type="subunit">
    <text evidence="12">Homodimer.</text>
</comment>
<dbReference type="NCBIfam" id="TIGR00973">
    <property type="entry name" value="leuA_bact"/>
    <property type="match status" value="1"/>
</dbReference>
<evidence type="ECO:0000256" key="11">
    <source>
        <dbReference type="ARBA" id="ARBA00029993"/>
    </source>
</evidence>
<keyword evidence="8 12" id="KW-0479">Metal-binding</keyword>
<dbReference type="EMBL" id="FQXC01000001">
    <property type="protein sequence ID" value="SHG80483.1"/>
    <property type="molecule type" value="Genomic_DNA"/>
</dbReference>
<name>A0A1M5MUM0_9RHOB</name>
<protein>
    <recommendedName>
        <fullName evidence="4 12">2-isopropylmalate synthase</fullName>
        <ecNumber evidence="3 12">2.3.3.13</ecNumber>
    </recommendedName>
    <alternativeName>
        <fullName evidence="11 12">Alpha-IPM synthase</fullName>
    </alternativeName>
    <alternativeName>
        <fullName evidence="12">Alpha-isopropylmalate synthase</fullName>
    </alternativeName>
</protein>
<dbReference type="GO" id="GO:0003985">
    <property type="term" value="F:acetyl-CoA C-acetyltransferase activity"/>
    <property type="evidence" value="ECO:0007669"/>
    <property type="project" value="UniProtKB-UniRule"/>
</dbReference>
<dbReference type="FunFam" id="3.20.20.70:FF:000010">
    <property type="entry name" value="2-isopropylmalate synthase"/>
    <property type="match status" value="1"/>
</dbReference>
<dbReference type="GO" id="GO:0009098">
    <property type="term" value="P:L-leucine biosynthetic process"/>
    <property type="evidence" value="ECO:0007669"/>
    <property type="project" value="UniProtKB-UniRule"/>
</dbReference>
<keyword evidence="15" id="KW-1185">Reference proteome</keyword>
<dbReference type="GO" id="GO:0030145">
    <property type="term" value="F:manganese ion binding"/>
    <property type="evidence" value="ECO:0007669"/>
    <property type="project" value="UniProtKB-UniRule"/>
</dbReference>
<dbReference type="OrthoDB" id="9803573at2"/>
<feature type="binding site" evidence="12">
    <location>
        <position position="241"/>
    </location>
    <ligand>
        <name>Mn(2+)</name>
        <dbReference type="ChEBI" id="CHEBI:29035"/>
    </ligand>
</feature>
<keyword evidence="7 12" id="KW-0808">Transferase</keyword>
<evidence type="ECO:0000313" key="14">
    <source>
        <dbReference type="EMBL" id="SHG80483.1"/>
    </source>
</evidence>
<dbReference type="AlphaFoldDB" id="A0A1M5MUM0"/>
<keyword evidence="5 12" id="KW-0432">Leucine biosynthesis</keyword>
<evidence type="ECO:0000259" key="13">
    <source>
        <dbReference type="PROSITE" id="PS50991"/>
    </source>
</evidence>
<dbReference type="NCBIfam" id="NF002087">
    <property type="entry name" value="PRK00915.1-4"/>
    <property type="match status" value="1"/>
</dbReference>
<evidence type="ECO:0000256" key="5">
    <source>
        <dbReference type="ARBA" id="ARBA00022430"/>
    </source>
</evidence>
<evidence type="ECO:0000256" key="4">
    <source>
        <dbReference type="ARBA" id="ARBA00018198"/>
    </source>
</evidence>
<dbReference type="Gene3D" id="3.30.160.270">
    <property type="match status" value="1"/>
</dbReference>
<comment type="pathway">
    <text evidence="1 12">Amino-acid biosynthesis; L-leucine biosynthesis; L-leucine from 3-methyl-2-oxobutanoate: step 1/4.</text>
</comment>
<evidence type="ECO:0000256" key="8">
    <source>
        <dbReference type="ARBA" id="ARBA00022723"/>
    </source>
</evidence>
<dbReference type="PROSITE" id="PS00816">
    <property type="entry name" value="AIPM_HOMOCIT_SYNTH_2"/>
    <property type="match status" value="1"/>
</dbReference>
<dbReference type="SMART" id="SM00917">
    <property type="entry name" value="LeuA_dimer"/>
    <property type="match status" value="1"/>
</dbReference>
<evidence type="ECO:0000313" key="15">
    <source>
        <dbReference type="Proteomes" id="UP000184221"/>
    </source>
</evidence>
<comment type="function">
    <text evidence="12">Catalyzes the condensation of the acetyl group of acetyl-CoA with 3-methyl-2-oxobutanoate (2-ketoisovalerate) to form 3-carboxy-3-hydroxy-4-methylpentanoate (2-isopropylmalate).</text>
</comment>
<accession>A0A1M5MUM0</accession>
<keyword evidence="6 12" id="KW-0028">Amino-acid biosynthesis</keyword>
<evidence type="ECO:0000256" key="1">
    <source>
        <dbReference type="ARBA" id="ARBA00004689"/>
    </source>
</evidence>
<dbReference type="HAMAP" id="MF_01025">
    <property type="entry name" value="LeuA_type1"/>
    <property type="match status" value="1"/>
</dbReference>
<feature type="binding site" evidence="12">
    <location>
        <position position="18"/>
    </location>
    <ligand>
        <name>Mn(2+)</name>
        <dbReference type="ChEBI" id="CHEBI:29035"/>
    </ligand>
</feature>
<evidence type="ECO:0000256" key="10">
    <source>
        <dbReference type="ARBA" id="ARBA00023304"/>
    </source>
</evidence>
<dbReference type="NCBIfam" id="NF002086">
    <property type="entry name" value="PRK00915.1-3"/>
    <property type="match status" value="1"/>
</dbReference>